<dbReference type="Proteomes" id="UP000299102">
    <property type="component" value="Unassembled WGS sequence"/>
</dbReference>
<comment type="caution">
    <text evidence="2">The sequence shown here is derived from an EMBL/GenBank/DDBJ whole genome shotgun (WGS) entry which is preliminary data.</text>
</comment>
<gene>
    <name evidence="2" type="ORF">EVAR_95386_1</name>
</gene>
<evidence type="ECO:0000313" key="3">
    <source>
        <dbReference type="Proteomes" id="UP000299102"/>
    </source>
</evidence>
<keyword evidence="3" id="KW-1185">Reference proteome</keyword>
<feature type="region of interest" description="Disordered" evidence="1">
    <location>
        <begin position="18"/>
        <end position="41"/>
    </location>
</feature>
<feature type="compositionally biased region" description="Polar residues" evidence="1">
    <location>
        <begin position="27"/>
        <end position="37"/>
    </location>
</feature>
<sequence>MDLSQQFGRNFVLVQPYGRGGGCGPHSTPTTGYQSGSRRPPVGGVSNVSNCGSSNGSAAGEYARVHQQPPHRRCFNVTSRDRHELISTYDNRIRNRITKCTRRTPARTRRLSDLESRKRSLCIEHIPRNKLGQNVNGIPTEIEFEIFTSETSDHPPSHAACAPSHDLVYFTICFGVLTNERTELVKEFVSLVCLTTRSRPKPIEGDKHDERKENGRKELNGVLHAVFIVRRCRRKEIELSIEEFWLFHVAMVVRGNSTVQNYDHILRYRNSGTNRHIDRPTRRDFSRDVKSSISESVVTSQRRRHLPVATAIASTRGNNSARAAEAGPACAARAQARRETRAGLEYLKRNRRQTWRPHTSWRRDESKYAFRNIVSQSLLRSETHLVSNVMQGHKRLRRPAAFGDGHARQGETSVT</sequence>
<protein>
    <submittedName>
        <fullName evidence="2">Uncharacterized protein</fullName>
    </submittedName>
</protein>
<evidence type="ECO:0000256" key="1">
    <source>
        <dbReference type="SAM" id="MobiDB-lite"/>
    </source>
</evidence>
<name>A0A4C2A282_EUMVA</name>
<dbReference type="EMBL" id="BGZK01002368">
    <property type="protein sequence ID" value="GBP93384.1"/>
    <property type="molecule type" value="Genomic_DNA"/>
</dbReference>
<proteinExistence type="predicted"/>
<organism evidence="2 3">
    <name type="scientific">Eumeta variegata</name>
    <name type="common">Bagworm moth</name>
    <name type="synonym">Eumeta japonica</name>
    <dbReference type="NCBI Taxonomy" id="151549"/>
    <lineage>
        <taxon>Eukaryota</taxon>
        <taxon>Metazoa</taxon>
        <taxon>Ecdysozoa</taxon>
        <taxon>Arthropoda</taxon>
        <taxon>Hexapoda</taxon>
        <taxon>Insecta</taxon>
        <taxon>Pterygota</taxon>
        <taxon>Neoptera</taxon>
        <taxon>Endopterygota</taxon>
        <taxon>Lepidoptera</taxon>
        <taxon>Glossata</taxon>
        <taxon>Ditrysia</taxon>
        <taxon>Tineoidea</taxon>
        <taxon>Psychidae</taxon>
        <taxon>Oiketicinae</taxon>
        <taxon>Eumeta</taxon>
    </lineage>
</organism>
<reference evidence="2 3" key="1">
    <citation type="journal article" date="2019" name="Commun. Biol.">
        <title>The bagworm genome reveals a unique fibroin gene that provides high tensile strength.</title>
        <authorList>
            <person name="Kono N."/>
            <person name="Nakamura H."/>
            <person name="Ohtoshi R."/>
            <person name="Tomita M."/>
            <person name="Numata K."/>
            <person name="Arakawa K."/>
        </authorList>
    </citation>
    <scope>NUCLEOTIDE SEQUENCE [LARGE SCALE GENOMIC DNA]</scope>
</reference>
<dbReference type="AlphaFoldDB" id="A0A4C2A282"/>
<evidence type="ECO:0000313" key="2">
    <source>
        <dbReference type="EMBL" id="GBP93384.1"/>
    </source>
</evidence>
<accession>A0A4C2A282</accession>